<feature type="compositionally biased region" description="Polar residues" evidence="5">
    <location>
        <begin position="1285"/>
        <end position="1312"/>
    </location>
</feature>
<dbReference type="InterPro" id="IPR019931">
    <property type="entry name" value="LPXTG_anchor"/>
</dbReference>
<dbReference type="InterPro" id="IPR022038">
    <property type="entry name" value="Ig-like_bact"/>
</dbReference>
<evidence type="ECO:0000256" key="1">
    <source>
        <dbReference type="ARBA" id="ARBA00022512"/>
    </source>
</evidence>
<dbReference type="Pfam" id="PF07523">
    <property type="entry name" value="Big_3"/>
    <property type="match status" value="3"/>
</dbReference>
<feature type="domain" description="Gram-positive cocci surface proteins LPxTG" evidence="8">
    <location>
        <begin position="1300"/>
        <end position="1342"/>
    </location>
</feature>
<evidence type="ECO:0000256" key="6">
    <source>
        <dbReference type="SAM" id="Phobius"/>
    </source>
</evidence>
<evidence type="ECO:0000259" key="10">
    <source>
        <dbReference type="Pfam" id="PF17802"/>
    </source>
</evidence>
<keyword evidence="1" id="KW-0134">Cell wall</keyword>
<feature type="domain" description="Ig-like" evidence="9">
    <location>
        <begin position="1030"/>
        <end position="1096"/>
    </location>
</feature>
<gene>
    <name evidence="11" type="ORF">RAK27_14560</name>
</gene>
<evidence type="ECO:0000259" key="8">
    <source>
        <dbReference type="Pfam" id="PF00746"/>
    </source>
</evidence>
<dbReference type="EMBL" id="JAVBVO010000004">
    <property type="protein sequence ID" value="MDZ5759881.1"/>
    <property type="molecule type" value="Genomic_DNA"/>
</dbReference>
<protein>
    <submittedName>
        <fullName evidence="11">Bacterial Ig-like domain-containing protein</fullName>
    </submittedName>
</protein>
<evidence type="ECO:0000256" key="5">
    <source>
        <dbReference type="SAM" id="MobiDB-lite"/>
    </source>
</evidence>
<feature type="compositionally biased region" description="Polar residues" evidence="5">
    <location>
        <begin position="41"/>
        <end position="64"/>
    </location>
</feature>
<feature type="region of interest" description="Disordered" evidence="5">
    <location>
        <begin position="1261"/>
        <end position="1312"/>
    </location>
</feature>
<feature type="transmembrane region" description="Helical" evidence="6">
    <location>
        <begin position="1317"/>
        <end position="1335"/>
    </location>
</feature>
<name>A0AAW9K281_CARML</name>
<feature type="domain" description="SpaA-like prealbumin fold" evidence="10">
    <location>
        <begin position="947"/>
        <end position="1003"/>
    </location>
</feature>
<keyword evidence="4" id="KW-0572">Peptidoglycan-anchor</keyword>
<evidence type="ECO:0000313" key="11">
    <source>
        <dbReference type="EMBL" id="MDZ5759881.1"/>
    </source>
</evidence>
<feature type="chain" id="PRO_5043914410" evidence="7">
    <location>
        <begin position="26"/>
        <end position="1344"/>
    </location>
</feature>
<feature type="region of interest" description="Disordered" evidence="5">
    <location>
        <begin position="31"/>
        <end position="70"/>
    </location>
</feature>
<evidence type="ECO:0000313" key="12">
    <source>
        <dbReference type="Proteomes" id="UP001290462"/>
    </source>
</evidence>
<dbReference type="Pfam" id="PF17802">
    <property type="entry name" value="SpaA"/>
    <property type="match status" value="1"/>
</dbReference>
<keyword evidence="6" id="KW-0472">Membrane</keyword>
<keyword evidence="2" id="KW-0964">Secreted</keyword>
<keyword evidence="6" id="KW-1133">Transmembrane helix</keyword>
<dbReference type="InterPro" id="IPR041033">
    <property type="entry name" value="SpaA_PFL_dom_1"/>
</dbReference>
<comment type="caution">
    <text evidence="11">The sequence shown here is derived from an EMBL/GenBank/DDBJ whole genome shotgun (WGS) entry which is preliminary data.</text>
</comment>
<organism evidence="11 12">
    <name type="scientific">Carnobacterium maltaromaticum</name>
    <name type="common">Carnobacterium piscicola</name>
    <dbReference type="NCBI Taxonomy" id="2751"/>
    <lineage>
        <taxon>Bacteria</taxon>
        <taxon>Bacillati</taxon>
        <taxon>Bacillota</taxon>
        <taxon>Bacilli</taxon>
        <taxon>Lactobacillales</taxon>
        <taxon>Carnobacteriaceae</taxon>
        <taxon>Carnobacterium</taxon>
    </lineage>
</organism>
<evidence type="ECO:0000256" key="7">
    <source>
        <dbReference type="SAM" id="SignalP"/>
    </source>
</evidence>
<proteinExistence type="predicted"/>
<feature type="signal peptide" evidence="7">
    <location>
        <begin position="1"/>
        <end position="25"/>
    </location>
</feature>
<evidence type="ECO:0000256" key="3">
    <source>
        <dbReference type="ARBA" id="ARBA00022729"/>
    </source>
</evidence>
<keyword evidence="3 7" id="KW-0732">Signal</keyword>
<evidence type="ECO:0000256" key="4">
    <source>
        <dbReference type="ARBA" id="ARBA00023088"/>
    </source>
</evidence>
<reference evidence="11" key="1">
    <citation type="submission" date="2023-08" db="EMBL/GenBank/DDBJ databases">
        <title>Genomic characterization of piscicolin 126 produced by Carnobacterium maltaromaticum CM22 strain isolated from salmon (Salmo salar).</title>
        <authorList>
            <person name="Gonzalez-Gragera E."/>
            <person name="Garcia-Lopez J.D."/>
            <person name="Teso-Perez C."/>
            <person name="Gimenez-Hernandez I."/>
            <person name="Peralta-Sanchez J.M."/>
            <person name="Valdivia E."/>
            <person name="Montalban-Lopez M."/>
            <person name="Martin-Platero A.M."/>
            <person name="Banos A."/>
            <person name="Martinez-Bueno M."/>
        </authorList>
    </citation>
    <scope>NUCLEOTIDE SEQUENCE</scope>
    <source>
        <strain evidence="11">CM22</strain>
    </source>
</reference>
<dbReference type="SUPFAM" id="SSF49478">
    <property type="entry name" value="Cna protein B-type domain"/>
    <property type="match status" value="1"/>
</dbReference>
<keyword evidence="6" id="KW-0812">Transmembrane</keyword>
<dbReference type="Proteomes" id="UP001290462">
    <property type="component" value="Unassembled WGS sequence"/>
</dbReference>
<sequence>MKKKKIGLLMLALLIAQNMSFSVNAFAVTTGEKPTEEAISSEDTNNLETKMNQPESTLPASEPTQEAAPFSADKAVDIPAKEESVPAIQAEIPQTASTITDEILSTMTVTDMNGVEYDQSAVNRLLNSSPVTAKLNFLVEDKDYLPGSVYTMSLPEQLGYSDASGEVSGVDASWSVDAASKTVTITFNQRVRDTAFTLNLKSYIATDKDPLLTINTPGQTTNQYKFDLYENIEPIKYIETKFNFGVNGDIYYNLNRTLSGNQLLELLMTETPNTTFNKIDQTFEVNSYDVDINGTILPATKQLLVKDIDYTIAEDTVTRTAISISEMNQQKAYVVSLNRALVMENTSKYSYSLQQNFPTTKLGSVTLDDTLASNRALEFTAKTKENQSIISKKGISTIHEGSFQNKGNYYLTIYGNTTHTKQGEKIVLTSKNDQTFDSYTFNTYNSENQVVQLTDYFDVRAEGNTLVLTATKDSDLRISMNNLKMKLNEKDIILSIATPVIGMDKEFILISDQYIQPISVINPNNAETAWGNYDQNGAYFNRTSVNVEGSREAPIKNLVIKVSNPNYLTLREVKKVSSYSLNKDYTITNTPTGAVIKFTTPITNSITIPIGFNYVPDSLAQNKSIPVDTIPITMSADSYETIDSTVKTGSKQGSERTLQASGNQFLVNARNDSFDSLVVSTKVPVGSDVIFDIYDVSNDNVESIYPQYWDRGYYFDNPMKKDTPGYPTITFDEATNSYKFDFGKTSKRYIIEYKLANGWVDINPIKVTGTTAEPLYNNQEMSATVTVSNTPVDILSANQTEHETLKNVTSNSVTTKNIDDKTHKVINPVVDIAIKGVSNGGIDLNSLIIDGVPKDAYTVKQTPTGVKITFNNYTLTKNITIRYNTVSENPGRIFTETTISSDSLELMNADRKTVASNVVILKFSDGEAEGIVYLGKAQFRTFDGTDKTLTIPGVHFELVDNLSGTTSEFVTDSTGEYTIDAIMSGEYTLRVTEAPKGYVINDDYLVGKLIRLTKGSNLIEVPFNLDLTSVNVKDSTIYVGDSWQDSDNFISATDKNGKSLDLSQLTVSGIVDTTKPGIYEVSYENNAIAKKAIITVVEKKDSLIVKDSTLYVGDDWQAADNFISATDQDGKPLPLDKVTVTGVVDTNKAGIYQVTYSHGSQNEVATITVKADQSTVVVKDSTLYIGDNWAAKDNFISATDRDGNSIPFDKVKVAGLVDTKIKGEYKVSYSIETENEPSLFIAKVLQENQKTLTNTATINVLEKESPVTPEEPTPGDQSKNEDTQVHTSKPNQGVNEKPVQNQSKDFPQTGEQANPSLGFIGLLIVSVSLGGLVLVKKRNVKKLD</sequence>
<feature type="domain" description="Ig-like" evidence="9">
    <location>
        <begin position="1105"/>
        <end position="1169"/>
    </location>
</feature>
<dbReference type="SUPFAM" id="SSF49401">
    <property type="entry name" value="Bacterial adhesins"/>
    <property type="match status" value="1"/>
</dbReference>
<dbReference type="InterPro" id="IPR013783">
    <property type="entry name" value="Ig-like_fold"/>
</dbReference>
<dbReference type="Gene3D" id="2.60.40.10">
    <property type="entry name" value="Immunoglobulins"/>
    <property type="match status" value="4"/>
</dbReference>
<evidence type="ECO:0000256" key="2">
    <source>
        <dbReference type="ARBA" id="ARBA00022525"/>
    </source>
</evidence>
<dbReference type="RefSeq" id="WP_322809480.1">
    <property type="nucleotide sequence ID" value="NZ_JAVBVO010000004.1"/>
</dbReference>
<feature type="domain" description="Ig-like" evidence="9">
    <location>
        <begin position="1178"/>
        <end position="1234"/>
    </location>
</feature>
<dbReference type="InterPro" id="IPR008966">
    <property type="entry name" value="Adhesion_dom_sf"/>
</dbReference>
<evidence type="ECO:0000259" key="9">
    <source>
        <dbReference type="Pfam" id="PF07523"/>
    </source>
</evidence>
<accession>A0AAW9K281</accession>
<dbReference type="NCBIfam" id="TIGR01167">
    <property type="entry name" value="LPXTG_anchor"/>
    <property type="match status" value="1"/>
</dbReference>
<dbReference type="Pfam" id="PF00746">
    <property type="entry name" value="Gram_pos_anchor"/>
    <property type="match status" value="1"/>
</dbReference>